<evidence type="ECO:0000259" key="3">
    <source>
        <dbReference type="Pfam" id="PF08327"/>
    </source>
</evidence>
<dbReference type="Gene3D" id="3.30.530.20">
    <property type="match status" value="1"/>
</dbReference>
<comment type="similarity">
    <text evidence="1">Belongs to the AHA1 family.</text>
</comment>
<accession>A0A7M3T6C2</accession>
<feature type="domain" description="Activator of Hsp90 ATPase homologue 1/2-like C-terminal" evidence="3">
    <location>
        <begin position="28"/>
        <end position="150"/>
    </location>
</feature>
<dbReference type="SUPFAM" id="SSF55961">
    <property type="entry name" value="Bet v1-like"/>
    <property type="match status" value="1"/>
</dbReference>
<dbReference type="AlphaFoldDB" id="A0A7M3T6C2"/>
<organism evidence="4 5">
    <name type="scientific">Pikeienuella piscinae</name>
    <dbReference type="NCBI Taxonomy" id="2748098"/>
    <lineage>
        <taxon>Bacteria</taxon>
        <taxon>Pseudomonadati</taxon>
        <taxon>Pseudomonadota</taxon>
        <taxon>Alphaproteobacteria</taxon>
        <taxon>Rhodobacterales</taxon>
        <taxon>Paracoccaceae</taxon>
        <taxon>Pikeienuella</taxon>
    </lineage>
</organism>
<reference evidence="4 5" key="1">
    <citation type="submission" date="2020-02" db="EMBL/GenBank/DDBJ databases">
        <title>complete genome sequence of Rhodobacteraceae bacterium.</title>
        <authorList>
            <person name="Park J."/>
            <person name="Kim Y.-S."/>
            <person name="Kim K.-H."/>
        </authorList>
    </citation>
    <scope>NUCLEOTIDE SEQUENCE [LARGE SCALE GENOMIC DNA]</scope>
    <source>
        <strain evidence="4 5">RR4-56</strain>
    </source>
</reference>
<feature type="region of interest" description="Disordered" evidence="2">
    <location>
        <begin position="63"/>
        <end position="88"/>
    </location>
</feature>
<dbReference type="Pfam" id="PF08327">
    <property type="entry name" value="AHSA1"/>
    <property type="match status" value="1"/>
</dbReference>
<evidence type="ECO:0000313" key="4">
    <source>
        <dbReference type="EMBL" id="QIE57553.1"/>
    </source>
</evidence>
<dbReference type="InterPro" id="IPR023393">
    <property type="entry name" value="START-like_dom_sf"/>
</dbReference>
<dbReference type="KEGG" id="hdh:G5B40_20140"/>
<evidence type="ECO:0000313" key="5">
    <source>
        <dbReference type="Proteomes" id="UP000503336"/>
    </source>
</evidence>
<protein>
    <submittedName>
        <fullName evidence="4">SRPBCC family protein</fullName>
    </submittedName>
</protein>
<dbReference type="EMBL" id="CP049056">
    <property type="protein sequence ID" value="QIE57553.1"/>
    <property type="molecule type" value="Genomic_DNA"/>
</dbReference>
<sequence length="175" mass="19844">MNEFSTLDAYGALTGPDTLEIRRNLPGPIERVWRYLTESDLRSKWLAAGEMEGKVGAPFTLTWRNDELTDPPGARPEGFSGEHSMESRVTRFEPPAALEFTWGESGAVLIELEAKGDAVLLTLTHRRLPEGEVRQMIRAGWHAHLDVLVARAKGEEPAPFWDEWSRLKEKYDVRE</sequence>
<gene>
    <name evidence="4" type="ORF">G5B40_20140</name>
</gene>
<keyword evidence="5" id="KW-1185">Reference proteome</keyword>
<evidence type="ECO:0000256" key="2">
    <source>
        <dbReference type="SAM" id="MobiDB-lite"/>
    </source>
</evidence>
<proteinExistence type="inferred from homology"/>
<dbReference type="Proteomes" id="UP000503336">
    <property type="component" value="Chromosome"/>
</dbReference>
<dbReference type="CDD" id="cd08899">
    <property type="entry name" value="SRPBCC_CalC_Aha1-like_6"/>
    <property type="match status" value="1"/>
</dbReference>
<evidence type="ECO:0000256" key="1">
    <source>
        <dbReference type="ARBA" id="ARBA00006817"/>
    </source>
</evidence>
<name>A0A7M3T6C2_9RHOB</name>
<dbReference type="RefSeq" id="WP_165102693.1">
    <property type="nucleotide sequence ID" value="NZ_CP049056.1"/>
</dbReference>
<dbReference type="InterPro" id="IPR013538">
    <property type="entry name" value="ASHA1/2-like_C"/>
</dbReference>